<dbReference type="InterPro" id="IPR027417">
    <property type="entry name" value="P-loop_NTPase"/>
</dbReference>
<reference evidence="5" key="1">
    <citation type="journal article" date="2018" name="Nat. Microbiol.">
        <title>Leveraging single-cell genomics to expand the fungal tree of life.</title>
        <authorList>
            <person name="Ahrendt S.R."/>
            <person name="Quandt C.A."/>
            <person name="Ciobanu D."/>
            <person name="Clum A."/>
            <person name="Salamov A."/>
            <person name="Andreopoulos B."/>
            <person name="Cheng J.F."/>
            <person name="Woyke T."/>
            <person name="Pelin A."/>
            <person name="Henrissat B."/>
            <person name="Reynolds N.K."/>
            <person name="Benny G.L."/>
            <person name="Smith M.E."/>
            <person name="James T.Y."/>
            <person name="Grigoriev I.V."/>
        </authorList>
    </citation>
    <scope>NUCLEOTIDE SEQUENCE [LARGE SCALE GENOMIC DNA]</scope>
    <source>
        <strain evidence="5">Baker2002</strain>
    </source>
</reference>
<dbReference type="InterPro" id="IPR014001">
    <property type="entry name" value="Helicase_ATP-bd"/>
</dbReference>
<dbReference type="Pfam" id="PF00271">
    <property type="entry name" value="Helicase_C"/>
    <property type="match status" value="1"/>
</dbReference>
<sequence>FALRDYQEEAVTKVVDAIKNGTRCPAVVLATGGGKTVVMAHLIPRLPYRTGTKTLVLAHKEELVRQIAQTVRRANPTLQVDVDMRKLKPSADADVIVGSVPTLVRQTRLRWYDPTQFKAVVVDECHHATALSWTKILDHFNALSRNLPVLVVGFTATLERADGASLGRVFDAVAYERSLLTMVTNRELCDARFLTVQLDLGLDQVAVCDGDYVPAQLDQHVNTCDVNLQLACAYATLKRRLGLTATLVFCVSVEHCRTLCAVFQAQGINAQYVSGETVRHERLAILDDFRRGRIDVLCNVLVFTEGTDIPNIDSLVLARPTRSRPLLTQMVGRGLRLHHRKSHCHVMDMVDATGIGVLSVPLLFGLPATHDVRDKTIRDLSHDKAVIDLEELRRAAEERVRAVRDLLDHARRPTDWDVRLELHGGFAELMRLHQMALALQRGLAEQFARDRNEWARLEHNVWGTESADSGRFWLVEVGHEGGRSSDSPECRLYIVELASRAQIVASNYKCAR</sequence>
<feature type="non-terminal residue" evidence="4">
    <location>
        <position position="1"/>
    </location>
</feature>
<dbReference type="AlphaFoldDB" id="A0A4P9ZI21"/>
<dbReference type="OrthoDB" id="16911at2759"/>
<dbReference type="SMART" id="SM00490">
    <property type="entry name" value="HELICc"/>
    <property type="match status" value="1"/>
</dbReference>
<protein>
    <submittedName>
        <fullName evidence="4">P-loop containing nucleoside triphosphate hydrolase protein</fullName>
    </submittedName>
</protein>
<keyword evidence="1" id="KW-0067">ATP-binding</keyword>
<dbReference type="Gene3D" id="3.40.50.300">
    <property type="entry name" value="P-loop containing nucleotide triphosphate hydrolases"/>
    <property type="match status" value="2"/>
</dbReference>
<keyword evidence="1" id="KW-0547">Nucleotide-binding</keyword>
<dbReference type="InterPro" id="IPR001650">
    <property type="entry name" value="Helicase_C-like"/>
</dbReference>
<proteinExistence type="predicted"/>
<dbReference type="CDD" id="cd18032">
    <property type="entry name" value="DEXHc_RE_I_III_res"/>
    <property type="match status" value="1"/>
</dbReference>
<dbReference type="CDD" id="cd18799">
    <property type="entry name" value="SF2_C_EcoAI-like"/>
    <property type="match status" value="1"/>
</dbReference>
<dbReference type="PANTHER" id="PTHR47396">
    <property type="entry name" value="TYPE I RESTRICTION ENZYME ECOKI R PROTEIN"/>
    <property type="match status" value="1"/>
</dbReference>
<dbReference type="InterPro" id="IPR050742">
    <property type="entry name" value="Helicase_Restrict-Modif_Enz"/>
</dbReference>
<dbReference type="PROSITE" id="PS51192">
    <property type="entry name" value="HELICASE_ATP_BIND_1"/>
    <property type="match status" value="1"/>
</dbReference>
<feature type="domain" description="Helicase C-terminal" evidence="3">
    <location>
        <begin position="236"/>
        <end position="407"/>
    </location>
</feature>
<dbReference type="GO" id="GO:0000403">
    <property type="term" value="F:Y-form DNA binding"/>
    <property type="evidence" value="ECO:0007669"/>
    <property type="project" value="TreeGrafter"/>
</dbReference>
<dbReference type="EMBL" id="ML004434">
    <property type="protein sequence ID" value="RKP32112.1"/>
    <property type="molecule type" value="Genomic_DNA"/>
</dbReference>
<keyword evidence="1" id="KW-0347">Helicase</keyword>
<dbReference type="GO" id="GO:0016787">
    <property type="term" value="F:hydrolase activity"/>
    <property type="evidence" value="ECO:0007669"/>
    <property type="project" value="UniProtKB-KW"/>
</dbReference>
<evidence type="ECO:0000313" key="5">
    <source>
        <dbReference type="Proteomes" id="UP000268321"/>
    </source>
</evidence>
<dbReference type="Pfam" id="PF04851">
    <property type="entry name" value="ResIII"/>
    <property type="match status" value="1"/>
</dbReference>
<organism evidence="4 5">
    <name type="scientific">Metschnikowia bicuspidata</name>
    <dbReference type="NCBI Taxonomy" id="27322"/>
    <lineage>
        <taxon>Eukaryota</taxon>
        <taxon>Fungi</taxon>
        <taxon>Dikarya</taxon>
        <taxon>Ascomycota</taxon>
        <taxon>Saccharomycotina</taxon>
        <taxon>Pichiomycetes</taxon>
        <taxon>Metschnikowiaceae</taxon>
        <taxon>Metschnikowia</taxon>
    </lineage>
</organism>
<dbReference type="SUPFAM" id="SSF52540">
    <property type="entry name" value="P-loop containing nucleoside triphosphate hydrolases"/>
    <property type="match status" value="1"/>
</dbReference>
<dbReference type="SMART" id="SM00487">
    <property type="entry name" value="DEXDc"/>
    <property type="match status" value="1"/>
</dbReference>
<dbReference type="GO" id="GO:0005759">
    <property type="term" value="C:mitochondrial matrix"/>
    <property type="evidence" value="ECO:0007669"/>
    <property type="project" value="TreeGrafter"/>
</dbReference>
<evidence type="ECO:0000259" key="3">
    <source>
        <dbReference type="PROSITE" id="PS51194"/>
    </source>
</evidence>
<evidence type="ECO:0000313" key="4">
    <source>
        <dbReference type="EMBL" id="RKP32112.1"/>
    </source>
</evidence>
<name>A0A4P9ZI21_9ASCO</name>
<dbReference type="GO" id="GO:0032042">
    <property type="term" value="P:mitochondrial DNA metabolic process"/>
    <property type="evidence" value="ECO:0007669"/>
    <property type="project" value="TreeGrafter"/>
</dbReference>
<dbReference type="PROSITE" id="PS51194">
    <property type="entry name" value="HELICASE_CTER"/>
    <property type="match status" value="1"/>
</dbReference>
<keyword evidence="4" id="KW-0378">Hydrolase</keyword>
<feature type="domain" description="Helicase ATP-binding" evidence="2">
    <location>
        <begin position="16"/>
        <end position="176"/>
    </location>
</feature>
<evidence type="ECO:0000259" key="2">
    <source>
        <dbReference type="PROSITE" id="PS51192"/>
    </source>
</evidence>
<dbReference type="PANTHER" id="PTHR47396:SF1">
    <property type="entry name" value="ATP-DEPENDENT HELICASE IRC3-RELATED"/>
    <property type="match status" value="1"/>
</dbReference>
<dbReference type="InterPro" id="IPR006935">
    <property type="entry name" value="Helicase/UvrB_N"/>
</dbReference>
<dbReference type="GO" id="GO:0061749">
    <property type="term" value="F:forked DNA-dependent helicase activity"/>
    <property type="evidence" value="ECO:0007669"/>
    <property type="project" value="TreeGrafter"/>
</dbReference>
<dbReference type="GO" id="GO:0070125">
    <property type="term" value="P:mitochondrial translational elongation"/>
    <property type="evidence" value="ECO:0007669"/>
    <property type="project" value="TreeGrafter"/>
</dbReference>
<evidence type="ECO:0000256" key="1">
    <source>
        <dbReference type="ARBA" id="ARBA00022806"/>
    </source>
</evidence>
<keyword evidence="5" id="KW-1185">Reference proteome</keyword>
<dbReference type="GO" id="GO:0005524">
    <property type="term" value="F:ATP binding"/>
    <property type="evidence" value="ECO:0007669"/>
    <property type="project" value="InterPro"/>
</dbReference>
<feature type="non-terminal residue" evidence="4">
    <location>
        <position position="512"/>
    </location>
</feature>
<dbReference type="Proteomes" id="UP000268321">
    <property type="component" value="Unassembled WGS sequence"/>
</dbReference>
<gene>
    <name evidence="4" type="ORF">METBISCDRAFT_7671</name>
</gene>
<accession>A0A4P9ZI21</accession>
<dbReference type="GO" id="GO:0036121">
    <property type="term" value="F:double-stranded DNA helicase activity"/>
    <property type="evidence" value="ECO:0007669"/>
    <property type="project" value="TreeGrafter"/>
</dbReference>